<dbReference type="AlphaFoldDB" id="A0A0E9X644"/>
<proteinExistence type="predicted"/>
<organism evidence="1">
    <name type="scientific">Anguilla anguilla</name>
    <name type="common">European freshwater eel</name>
    <name type="synonym">Muraena anguilla</name>
    <dbReference type="NCBI Taxonomy" id="7936"/>
    <lineage>
        <taxon>Eukaryota</taxon>
        <taxon>Metazoa</taxon>
        <taxon>Chordata</taxon>
        <taxon>Craniata</taxon>
        <taxon>Vertebrata</taxon>
        <taxon>Euteleostomi</taxon>
        <taxon>Actinopterygii</taxon>
        <taxon>Neopterygii</taxon>
        <taxon>Teleostei</taxon>
        <taxon>Anguilliformes</taxon>
        <taxon>Anguillidae</taxon>
        <taxon>Anguilla</taxon>
    </lineage>
</organism>
<sequence>MFWEQFRRCSAREYLEKPCVFLATQISLCFQMFFALKISSPDANAFRQTMLLVML</sequence>
<evidence type="ECO:0000313" key="1">
    <source>
        <dbReference type="EMBL" id="JAH97168.1"/>
    </source>
</evidence>
<protein>
    <submittedName>
        <fullName evidence="1">Uncharacterized protein</fullName>
    </submittedName>
</protein>
<reference evidence="1" key="1">
    <citation type="submission" date="2014-11" db="EMBL/GenBank/DDBJ databases">
        <authorList>
            <person name="Amaro Gonzalez C."/>
        </authorList>
    </citation>
    <scope>NUCLEOTIDE SEQUENCE</scope>
</reference>
<dbReference type="EMBL" id="GBXM01011409">
    <property type="protein sequence ID" value="JAH97168.1"/>
    <property type="molecule type" value="Transcribed_RNA"/>
</dbReference>
<name>A0A0E9X644_ANGAN</name>
<reference evidence="1" key="2">
    <citation type="journal article" date="2015" name="Fish Shellfish Immunol.">
        <title>Early steps in the European eel (Anguilla anguilla)-Vibrio vulnificus interaction in the gills: Role of the RtxA13 toxin.</title>
        <authorList>
            <person name="Callol A."/>
            <person name="Pajuelo D."/>
            <person name="Ebbesson L."/>
            <person name="Teles M."/>
            <person name="MacKenzie S."/>
            <person name="Amaro C."/>
        </authorList>
    </citation>
    <scope>NUCLEOTIDE SEQUENCE</scope>
</reference>
<accession>A0A0E9X644</accession>